<dbReference type="PANTHER" id="PTHR13831">
    <property type="entry name" value="MEMBER OF THE HIR1 FAMILY OF WD-REPEAT PROTEINS"/>
    <property type="match status" value="1"/>
</dbReference>
<evidence type="ECO:0000259" key="12">
    <source>
        <dbReference type="Pfam" id="PF07569"/>
    </source>
</evidence>
<evidence type="ECO:0000256" key="10">
    <source>
        <dbReference type="RuleBase" id="RU364014"/>
    </source>
</evidence>
<dbReference type="Gene3D" id="2.130.10.10">
    <property type="entry name" value="YVTN repeat-like/Quinoprotein amine dehydrogenase"/>
    <property type="match status" value="3"/>
</dbReference>
<feature type="region of interest" description="Disordered" evidence="11">
    <location>
        <begin position="437"/>
        <end position="640"/>
    </location>
</feature>
<protein>
    <recommendedName>
        <fullName evidence="10">Protein HIRA</fullName>
    </recommendedName>
</protein>
<feature type="compositionally biased region" description="Basic and acidic residues" evidence="11">
    <location>
        <begin position="589"/>
        <end position="602"/>
    </location>
</feature>
<dbReference type="OMA" id="IIDIAWA"/>
<evidence type="ECO:0000313" key="14">
    <source>
        <dbReference type="EMBL" id="TRY64087.1"/>
    </source>
</evidence>
<dbReference type="AlphaFoldDB" id="A0A553NF61"/>
<dbReference type="InterPro" id="IPR036322">
    <property type="entry name" value="WD40_repeat_dom_sf"/>
</dbReference>
<evidence type="ECO:0000256" key="6">
    <source>
        <dbReference type="ARBA" id="ARBA00023015"/>
    </source>
</evidence>
<dbReference type="GO" id="GO:0006338">
    <property type="term" value="P:chromatin remodeling"/>
    <property type="evidence" value="ECO:0007669"/>
    <property type="project" value="InterPro"/>
</dbReference>
<keyword evidence="7 10" id="KW-0804">Transcription</keyword>
<keyword evidence="8 10" id="KW-0539">Nucleus</keyword>
<dbReference type="EMBL" id="VCGU01000458">
    <property type="protein sequence ID" value="TRY64087.1"/>
    <property type="molecule type" value="Genomic_DNA"/>
</dbReference>
<keyword evidence="4 10" id="KW-0677">Repeat</keyword>
<comment type="function">
    <text evidence="10">Required for replication-independent chromatin assembly and for the periodic repression of histone gene transcription during the cell cycle.</text>
</comment>
<evidence type="ECO:0000256" key="5">
    <source>
        <dbReference type="ARBA" id="ARBA00022853"/>
    </source>
</evidence>
<dbReference type="Pfam" id="PF09453">
    <property type="entry name" value="HIRA_B"/>
    <property type="match status" value="1"/>
</dbReference>
<dbReference type="PROSITE" id="PS50294">
    <property type="entry name" value="WD_REPEATS_REGION"/>
    <property type="match status" value="3"/>
</dbReference>
<dbReference type="GO" id="GO:0031491">
    <property type="term" value="F:nucleosome binding"/>
    <property type="evidence" value="ECO:0007669"/>
    <property type="project" value="TreeGrafter"/>
</dbReference>
<dbReference type="GO" id="GO:0006351">
    <property type="term" value="P:DNA-templated transcription"/>
    <property type="evidence" value="ECO:0007669"/>
    <property type="project" value="InterPro"/>
</dbReference>
<comment type="subcellular location">
    <subcellularLocation>
        <location evidence="1 10">Nucleus</location>
    </subcellularLocation>
</comment>
<comment type="similarity">
    <text evidence="2 10">Belongs to the WD repeat HIR1 family.</text>
</comment>
<dbReference type="GO" id="GO:0005634">
    <property type="term" value="C:nucleus"/>
    <property type="evidence" value="ECO:0007669"/>
    <property type="project" value="UniProtKB-SubCell"/>
</dbReference>
<gene>
    <name evidence="14" type="ORF">TCAL_10772</name>
</gene>
<dbReference type="InterPro" id="IPR019015">
    <property type="entry name" value="HIRA_B_motif"/>
</dbReference>
<dbReference type="SMART" id="SM00320">
    <property type="entry name" value="WD40"/>
    <property type="match status" value="7"/>
</dbReference>
<evidence type="ECO:0000256" key="7">
    <source>
        <dbReference type="ARBA" id="ARBA00023163"/>
    </source>
</evidence>
<reference evidence="14 15" key="1">
    <citation type="journal article" date="2018" name="Nat. Ecol. Evol.">
        <title>Genomic signatures of mitonuclear coevolution across populations of Tigriopus californicus.</title>
        <authorList>
            <person name="Barreto F.S."/>
            <person name="Watson E.T."/>
            <person name="Lima T.G."/>
            <person name="Willett C.S."/>
            <person name="Edmands S."/>
            <person name="Li W."/>
            <person name="Burton R.S."/>
        </authorList>
    </citation>
    <scope>NUCLEOTIDE SEQUENCE [LARGE SCALE GENOMIC DNA]</scope>
    <source>
        <strain evidence="14 15">San Diego</strain>
    </source>
</reference>
<dbReference type="InterPro" id="IPR015943">
    <property type="entry name" value="WD40/YVTN_repeat-like_dom_sf"/>
</dbReference>
<evidence type="ECO:0000256" key="4">
    <source>
        <dbReference type="ARBA" id="ARBA00022737"/>
    </source>
</evidence>
<dbReference type="Pfam" id="PF07569">
    <property type="entry name" value="Hira"/>
    <property type="match status" value="1"/>
</dbReference>
<dbReference type="SUPFAM" id="SSF50978">
    <property type="entry name" value="WD40 repeat-like"/>
    <property type="match status" value="1"/>
</dbReference>
<dbReference type="GO" id="GO:0006355">
    <property type="term" value="P:regulation of DNA-templated transcription"/>
    <property type="evidence" value="ECO:0007669"/>
    <property type="project" value="InterPro"/>
</dbReference>
<evidence type="ECO:0000256" key="1">
    <source>
        <dbReference type="ARBA" id="ARBA00004123"/>
    </source>
</evidence>
<dbReference type="GO" id="GO:0000417">
    <property type="term" value="C:HIR complex"/>
    <property type="evidence" value="ECO:0007669"/>
    <property type="project" value="TreeGrafter"/>
</dbReference>
<feature type="domain" description="Protein HIRA-like C-terminal" evidence="12">
    <location>
        <begin position="756"/>
        <end position="954"/>
    </location>
</feature>
<keyword evidence="15" id="KW-1185">Reference proteome</keyword>
<dbReference type="Pfam" id="PF24105">
    <property type="entry name" value="Beta-prop_CAF1B_HIR1"/>
    <property type="match status" value="1"/>
</dbReference>
<proteinExistence type="inferred from homology"/>
<keyword evidence="5 10" id="KW-0156">Chromatin regulator</keyword>
<accession>A0A553NF61</accession>
<dbReference type="Proteomes" id="UP000318571">
    <property type="component" value="Chromosome 10"/>
</dbReference>
<feature type="compositionally biased region" description="Basic and acidic residues" evidence="11">
    <location>
        <begin position="477"/>
        <end position="488"/>
    </location>
</feature>
<dbReference type="PANTHER" id="PTHR13831:SF0">
    <property type="entry name" value="PROTEIN HIRA"/>
    <property type="match status" value="1"/>
</dbReference>
<dbReference type="InterPro" id="IPR031120">
    <property type="entry name" value="HIR1-like"/>
</dbReference>
<feature type="repeat" description="WD" evidence="9">
    <location>
        <begin position="169"/>
        <end position="210"/>
    </location>
</feature>
<evidence type="ECO:0000256" key="8">
    <source>
        <dbReference type="ARBA" id="ARBA00023242"/>
    </source>
</evidence>
<feature type="domain" description="CAF1B/HIR1 beta-propeller" evidence="13">
    <location>
        <begin position="12"/>
        <end position="358"/>
    </location>
</feature>
<evidence type="ECO:0000256" key="2">
    <source>
        <dbReference type="ARBA" id="ARBA00007306"/>
    </source>
</evidence>
<evidence type="ECO:0000256" key="3">
    <source>
        <dbReference type="ARBA" id="ARBA00022574"/>
    </source>
</evidence>
<feature type="repeat" description="WD" evidence="9">
    <location>
        <begin position="66"/>
        <end position="98"/>
    </location>
</feature>
<dbReference type="CDD" id="cd00200">
    <property type="entry name" value="WD40"/>
    <property type="match status" value="1"/>
</dbReference>
<dbReference type="GO" id="GO:0000785">
    <property type="term" value="C:chromatin"/>
    <property type="evidence" value="ECO:0007669"/>
    <property type="project" value="TreeGrafter"/>
</dbReference>
<dbReference type="InterPro" id="IPR011494">
    <property type="entry name" value="HIRA-like_C"/>
</dbReference>
<dbReference type="STRING" id="6832.A0A553NF61"/>
<feature type="repeat" description="WD" evidence="9">
    <location>
        <begin position="126"/>
        <end position="158"/>
    </location>
</feature>
<organism evidence="14 15">
    <name type="scientific">Tigriopus californicus</name>
    <name type="common">Marine copepod</name>
    <dbReference type="NCBI Taxonomy" id="6832"/>
    <lineage>
        <taxon>Eukaryota</taxon>
        <taxon>Metazoa</taxon>
        <taxon>Ecdysozoa</taxon>
        <taxon>Arthropoda</taxon>
        <taxon>Crustacea</taxon>
        <taxon>Multicrustacea</taxon>
        <taxon>Hexanauplia</taxon>
        <taxon>Copepoda</taxon>
        <taxon>Harpacticoida</taxon>
        <taxon>Harpacticidae</taxon>
        <taxon>Tigriopus</taxon>
    </lineage>
</organism>
<feature type="compositionally biased region" description="Polar residues" evidence="11">
    <location>
        <begin position="456"/>
        <end position="476"/>
    </location>
</feature>
<keyword evidence="3 9" id="KW-0853">WD repeat</keyword>
<dbReference type="InterPro" id="IPR055410">
    <property type="entry name" value="Beta-prop_CAF1B_HIR1"/>
</dbReference>
<evidence type="ECO:0000259" key="13">
    <source>
        <dbReference type="Pfam" id="PF24105"/>
    </source>
</evidence>
<evidence type="ECO:0000256" key="9">
    <source>
        <dbReference type="PROSITE-ProRule" id="PRU00221"/>
    </source>
</evidence>
<evidence type="ECO:0000256" key="11">
    <source>
        <dbReference type="SAM" id="MobiDB-lite"/>
    </source>
</evidence>
<keyword evidence="6 10" id="KW-0805">Transcription regulation</keyword>
<sequence length="1022" mass="113017">MQLLKPHWISDETYPIFSIDVHPDGSRFATGGQGKDSGRISIWNLRPVLSQAAAEDPSIPKLLTQMDHHLGCVNCLRWSHSGHLLASGGDDKLVMIWKKSPYGGGGAIFGEANRVNVESWRLVHTLRSHDGDILDLAWAPRDALLATASVDNTIIVWNGEDLSESLVRLKGHTGLVKGVVFDPVGKYLASQSDDRSLRVWRLSDWKQETVIKEPFKECGATTHVLRPGWSPDGTMIVSAHAMNGGGPTAQIIERGKKWTAHKDFVGHKKAISCVRFNGKIFEKTKKNGKTEMFVMAALGSRDRSFSVWCTNLKRPLCVIGDIFDQSVLDLSWSKDGKVLLACSMDGSVAAAIFKNDEIGTPVPEDRVAQLMSVQYGKQFGQTLVRKKPTNGSVFVENPELLLKQQSNLSAVSTSNKELPKTPVKPRGPMDKQIEARTVDGKRRITPIFIPPPSAETLEQSQPFGSGQFGSFSTQQKSKIEIEKREDIVKPNVSPDKSEDSDHTNVLVPKSKSSPGPGPKGPDASKTEESAVPSKTNDPSDDNEPPVNVMQVRRKPSRPIVDSSDEDEPPKEPPKTNSSQPEPTVSPPARKLEPSKKTRDRPELMNLKRGKNFPETEAPSDETSARLKKRARISSRTECVPHREDTEFSALATPSDSQMGDCSPETGVPVKSILLPRKKLDKKQTFHFDMNGEKYIVYVENHVHTVPSGTLNYVRGEFDHKEWEILLPSAICAMEFSHTLLIISCEDQSINLFSAFGTRMAPPIMVPGGTLLSATSKNLFAIVTCAAKMFLWKVSETGLRVEFRNECLASILEGRTANSISKLTFSDNEQPVIVSKAGSAFIFSRDLGSWVRVGSSRQGLQSISSYSCHVPHLDQDKPNKTPLAVINALTPTPAHVDEVGVEIQVKANISFCESQKMAALFLRSPEEYRYWLVREVLHLSKLENTDRLRNLFDDLLGPGGNPAGTSTTWEPKILDVEKRKLLKFALKVIASNPQLQRLHMEYQSQISSDIEQSKDEVSQLLGL</sequence>
<keyword evidence="10" id="KW-0678">Repressor</keyword>
<comment type="caution">
    <text evidence="14">The sequence shown here is derived from an EMBL/GenBank/DDBJ whole genome shotgun (WGS) entry which is preliminary data.</text>
</comment>
<name>A0A553NF61_TIGCA</name>
<evidence type="ECO:0000313" key="15">
    <source>
        <dbReference type="Proteomes" id="UP000318571"/>
    </source>
</evidence>
<dbReference type="InterPro" id="IPR001680">
    <property type="entry name" value="WD40_rpt"/>
</dbReference>
<dbReference type="PROSITE" id="PS50082">
    <property type="entry name" value="WD_REPEATS_2"/>
    <property type="match status" value="3"/>
</dbReference>
<dbReference type="OrthoDB" id="1741719at2759"/>